<dbReference type="PANTHER" id="PTHR43179:SF12">
    <property type="entry name" value="GALACTOFURANOSYLTRANSFERASE GLFT2"/>
    <property type="match status" value="1"/>
</dbReference>
<dbReference type="Gene3D" id="3.90.550.60">
    <property type="match status" value="1"/>
</dbReference>
<feature type="domain" description="Galactofuranosyltransferase GlfT2 N-terminal" evidence="5">
    <location>
        <begin position="65"/>
        <end position="177"/>
    </location>
</feature>
<dbReference type="PANTHER" id="PTHR43179">
    <property type="entry name" value="RHAMNOSYLTRANSFERASE WBBL"/>
    <property type="match status" value="1"/>
</dbReference>
<keyword evidence="8" id="KW-1185">Reference proteome</keyword>
<organism evidence="7 8">
    <name type="scientific">Nocardioides mangrovicus</name>
    <dbReference type="NCBI Taxonomy" id="2478913"/>
    <lineage>
        <taxon>Bacteria</taxon>
        <taxon>Bacillati</taxon>
        <taxon>Actinomycetota</taxon>
        <taxon>Actinomycetes</taxon>
        <taxon>Propionibacteriales</taxon>
        <taxon>Nocardioidaceae</taxon>
        <taxon>Nocardioides</taxon>
    </lineage>
</organism>
<evidence type="ECO:0000259" key="6">
    <source>
        <dbReference type="Pfam" id="PF19320"/>
    </source>
</evidence>
<dbReference type="RefSeq" id="WP_121805677.1">
    <property type="nucleotide sequence ID" value="NZ_RDBE01000006.1"/>
</dbReference>
<gene>
    <name evidence="7" type="ORF">D9V37_08510</name>
</gene>
<evidence type="ECO:0000256" key="4">
    <source>
        <dbReference type="ARBA" id="ARBA00022679"/>
    </source>
</evidence>
<proteinExistence type="inferred from homology"/>
<evidence type="ECO:0000256" key="3">
    <source>
        <dbReference type="ARBA" id="ARBA00022676"/>
    </source>
</evidence>
<reference evidence="7 8" key="1">
    <citation type="submission" date="2018-10" db="EMBL/GenBank/DDBJ databases">
        <title>Marmoricola sp. 4Q3S-7 whole genome shotgun sequence.</title>
        <authorList>
            <person name="Li F."/>
        </authorList>
    </citation>
    <scope>NUCLEOTIDE SEQUENCE [LARGE SCALE GENOMIC DNA]</scope>
    <source>
        <strain evidence="7 8">4Q3S-7</strain>
    </source>
</reference>
<dbReference type="EMBL" id="RDBE01000006">
    <property type="protein sequence ID" value="RLV49913.1"/>
    <property type="molecule type" value="Genomic_DNA"/>
</dbReference>
<protein>
    <submittedName>
        <fullName evidence="7">Glycosyltransferase family 2 protein</fullName>
    </submittedName>
</protein>
<dbReference type="SUPFAM" id="SSF53448">
    <property type="entry name" value="Nucleotide-diphospho-sugar transferases"/>
    <property type="match status" value="1"/>
</dbReference>
<evidence type="ECO:0000256" key="2">
    <source>
        <dbReference type="ARBA" id="ARBA00006739"/>
    </source>
</evidence>
<dbReference type="AlphaFoldDB" id="A0A3L8P568"/>
<accession>A0A3L8P568</accession>
<evidence type="ECO:0000259" key="5">
    <source>
        <dbReference type="Pfam" id="PF17994"/>
    </source>
</evidence>
<sequence>MSRRVLQRQIMPADKDVDVLPLYVDPDPISLDADKYTIGGNRGAKDLNNSQIRQKTSSGETIHPDQITGRHGVRVEAREQLSLGTYFNGFPAGYWRRWTIVEQVRLTVTLQGAGGSVVVYRSMANGRSQRVDTATSAGSEPTDFVFDLTLVPFVDGGWYWYDVVAADEPVEVTAVWDTEVPEDRVTPGSLAVAITTMNRPEMCADLLAQLGSEEETFALLDEVFVADQGTKKVRDADRFAAAEEALGGRLRVVDQGNIGGSGGYARGQSEAVQRGSATYVMCMDDDVVCEPQSIVRAVTFADLAKRPTIVGGHMFSIYDRARLHSYGEIVQRYKFWWRSPVTVYNDWDFAARNLRSARWLHRRIDVDFNGWFMCVIPRETLERVGLSLPIFIKWDDSEFGLRAAEAGYPTVSFPGAAVWHIPWSDKNDALDWQAYFHHRNRLIAALLHSPYPRGGGFVQESFAHTVKHLVAMQYSTVELRHLALEDVFAGPSLLHEELPTKLADINAFRKQWADAVLEPARDAFPPVRRTKPPKRGKDDTEIPTKPALALNAVVNTLRQLSPARPLSREYPETEIPAVDGKWYHLAKYDSAVVSMPDGTSAAFYQRDPEHFRDLLRRTVEIHRRLAREWPELSRQYRDSLAEITSPEVWEKTFMRSTQSDPTKGAR</sequence>
<dbReference type="InterPro" id="IPR029044">
    <property type="entry name" value="Nucleotide-diphossugar_trans"/>
</dbReference>
<keyword evidence="4 7" id="KW-0808">Transferase</keyword>
<feature type="domain" description="Galactofuranosyltransferase-2 C-terminal" evidence="6">
    <location>
        <begin position="458"/>
        <end position="654"/>
    </location>
</feature>
<evidence type="ECO:0000256" key="1">
    <source>
        <dbReference type="ARBA" id="ARBA00004776"/>
    </source>
</evidence>
<comment type="pathway">
    <text evidence="1">Cell wall biogenesis; cell wall polysaccharide biosynthesis.</text>
</comment>
<dbReference type="Proteomes" id="UP000281708">
    <property type="component" value="Unassembled WGS sequence"/>
</dbReference>
<comment type="similarity">
    <text evidence="2">Belongs to the glycosyltransferase 2 family.</text>
</comment>
<dbReference type="InterPro" id="IPR045699">
    <property type="entry name" value="GlfT2_C"/>
</dbReference>
<keyword evidence="3" id="KW-0328">Glycosyltransferase</keyword>
<dbReference type="GO" id="GO:0016757">
    <property type="term" value="F:glycosyltransferase activity"/>
    <property type="evidence" value="ECO:0007669"/>
    <property type="project" value="UniProtKB-KW"/>
</dbReference>
<evidence type="ECO:0000313" key="8">
    <source>
        <dbReference type="Proteomes" id="UP000281708"/>
    </source>
</evidence>
<dbReference type="OrthoDB" id="3225550at2"/>
<dbReference type="Pfam" id="PF13641">
    <property type="entry name" value="Glyco_tranf_2_3"/>
    <property type="match status" value="1"/>
</dbReference>
<dbReference type="Pfam" id="PF17994">
    <property type="entry name" value="Glft2_N"/>
    <property type="match status" value="1"/>
</dbReference>
<evidence type="ECO:0000313" key="7">
    <source>
        <dbReference type="EMBL" id="RLV49913.1"/>
    </source>
</evidence>
<name>A0A3L8P568_9ACTN</name>
<dbReference type="InterPro" id="IPR040492">
    <property type="entry name" value="GlfT2_N"/>
</dbReference>
<dbReference type="Pfam" id="PF19320">
    <property type="entry name" value="GlfT2_domain3"/>
    <property type="match status" value="1"/>
</dbReference>
<comment type="caution">
    <text evidence="7">The sequence shown here is derived from an EMBL/GenBank/DDBJ whole genome shotgun (WGS) entry which is preliminary data.</text>
</comment>